<proteinExistence type="predicted"/>
<dbReference type="WBParaSite" id="TCNE_0000405301-mRNA-1">
    <property type="protein sequence ID" value="TCNE_0000405301-mRNA-1"/>
    <property type="gene ID" value="TCNE_0000405301"/>
</dbReference>
<gene>
    <name evidence="1" type="ORF">TCNE_LOCUS4053</name>
</gene>
<evidence type="ECO:0000313" key="3">
    <source>
        <dbReference type="WBParaSite" id="TCNE_0000405301-mRNA-1"/>
    </source>
</evidence>
<evidence type="ECO:0000313" key="2">
    <source>
        <dbReference type="Proteomes" id="UP000050794"/>
    </source>
</evidence>
<accession>A0A183U6D3</accession>
<organism evidence="2 3">
    <name type="scientific">Toxocara canis</name>
    <name type="common">Canine roundworm</name>
    <dbReference type="NCBI Taxonomy" id="6265"/>
    <lineage>
        <taxon>Eukaryota</taxon>
        <taxon>Metazoa</taxon>
        <taxon>Ecdysozoa</taxon>
        <taxon>Nematoda</taxon>
        <taxon>Chromadorea</taxon>
        <taxon>Rhabditida</taxon>
        <taxon>Spirurina</taxon>
        <taxon>Ascaridomorpha</taxon>
        <taxon>Ascaridoidea</taxon>
        <taxon>Toxocaridae</taxon>
        <taxon>Toxocara</taxon>
    </lineage>
</organism>
<protein>
    <submittedName>
        <fullName evidence="1 3">Uncharacterized protein</fullName>
    </submittedName>
</protein>
<sequence length="58" mass="6955">MQRRVQSSTWLISRVNRLWNCCIRFTTRVDQYQPIFHFYRRQQSPIGPSVSSKGSHLT</sequence>
<dbReference type="EMBL" id="UYWY01006134">
    <property type="protein sequence ID" value="VDM29770.1"/>
    <property type="molecule type" value="Genomic_DNA"/>
</dbReference>
<keyword evidence="2" id="KW-1185">Reference proteome</keyword>
<dbReference type="AlphaFoldDB" id="A0A183U6D3"/>
<name>A0A183U6D3_TOXCA</name>
<dbReference type="Proteomes" id="UP000050794">
    <property type="component" value="Unassembled WGS sequence"/>
</dbReference>
<evidence type="ECO:0000313" key="1">
    <source>
        <dbReference type="EMBL" id="VDM29770.1"/>
    </source>
</evidence>
<reference evidence="1 2" key="2">
    <citation type="submission" date="2018-11" db="EMBL/GenBank/DDBJ databases">
        <authorList>
            <consortium name="Pathogen Informatics"/>
        </authorList>
    </citation>
    <scope>NUCLEOTIDE SEQUENCE [LARGE SCALE GENOMIC DNA]</scope>
</reference>
<reference evidence="3" key="1">
    <citation type="submission" date="2016-06" db="UniProtKB">
        <authorList>
            <consortium name="WormBaseParasite"/>
        </authorList>
    </citation>
    <scope>IDENTIFICATION</scope>
</reference>